<dbReference type="InterPro" id="IPR033614">
    <property type="entry name" value="RASSF1-6"/>
</dbReference>
<dbReference type="STRING" id="333673.A0A3M0KK52"/>
<dbReference type="InterPro" id="IPR011524">
    <property type="entry name" value="SARAH_dom"/>
</dbReference>
<dbReference type="PANTHER" id="PTHR22738">
    <property type="entry name" value="RASSF"/>
    <property type="match status" value="1"/>
</dbReference>
<feature type="domain" description="Ras-associating" evidence="2">
    <location>
        <begin position="300"/>
        <end position="388"/>
    </location>
</feature>
<dbReference type="Gene3D" id="3.10.20.90">
    <property type="entry name" value="Phosphatidylinositol 3-kinase Catalytic Subunit, Chain A, domain 1"/>
    <property type="match status" value="1"/>
</dbReference>
<dbReference type="AlphaFoldDB" id="A0A3M0KK52"/>
<feature type="compositionally biased region" description="Basic residues" evidence="1">
    <location>
        <begin position="47"/>
        <end position="63"/>
    </location>
</feature>
<dbReference type="Proteomes" id="UP000269221">
    <property type="component" value="Unassembled WGS sequence"/>
</dbReference>
<evidence type="ECO:0000313" key="4">
    <source>
        <dbReference type="Proteomes" id="UP000269221"/>
    </source>
</evidence>
<evidence type="ECO:0000256" key="1">
    <source>
        <dbReference type="SAM" id="MobiDB-lite"/>
    </source>
</evidence>
<dbReference type="PROSITE" id="PS50200">
    <property type="entry name" value="RA"/>
    <property type="match status" value="1"/>
</dbReference>
<reference evidence="3 4" key="1">
    <citation type="submission" date="2018-07" db="EMBL/GenBank/DDBJ databases">
        <title>A high quality draft genome assembly of the barn swallow (H. rustica rustica).</title>
        <authorList>
            <person name="Formenti G."/>
            <person name="Chiara M."/>
            <person name="Poveda L."/>
            <person name="Francoijs K.-J."/>
            <person name="Bonisoli-Alquati A."/>
            <person name="Canova L."/>
            <person name="Gianfranceschi L."/>
            <person name="Horner D.S."/>
            <person name="Saino N."/>
        </authorList>
    </citation>
    <scope>NUCLEOTIDE SEQUENCE [LARGE SCALE GENOMIC DNA]</scope>
    <source>
        <strain evidence="3">Chelidonia</strain>
        <tissue evidence="3">Blood</tissue>
    </source>
</reference>
<dbReference type="SMART" id="SM00314">
    <property type="entry name" value="RA"/>
    <property type="match status" value="1"/>
</dbReference>
<dbReference type="Pfam" id="PF00788">
    <property type="entry name" value="RA"/>
    <property type="match status" value="1"/>
</dbReference>
<evidence type="ECO:0000259" key="2">
    <source>
        <dbReference type="PROSITE" id="PS50200"/>
    </source>
</evidence>
<dbReference type="EMBL" id="QRBI01000105">
    <property type="protein sequence ID" value="RMC13628.1"/>
    <property type="molecule type" value="Genomic_DNA"/>
</dbReference>
<evidence type="ECO:0000313" key="3">
    <source>
        <dbReference type="EMBL" id="RMC13628.1"/>
    </source>
</evidence>
<keyword evidence="4" id="KW-1185">Reference proteome</keyword>
<dbReference type="PANTHER" id="PTHR22738:SF3">
    <property type="entry name" value="RAS ASSOCIATION DOMAIN-CONTAINING PROTEIN 6"/>
    <property type="match status" value="1"/>
</dbReference>
<sequence length="571" mass="64180">MRQVLDQARKPSARSGTWISAIHGQANSKLRLNLTQAVLQQSSKPGKLPKPKLKHTSGPMGKRRCMERSQESEEGLQGSDMESSKIAGDDGKSNSFVDLGSASANILTSVVSAKTWCKSVLFHKQREIEMLDIQEQLSSLLKNYNSYYSDQENLQLTCNQQEGSAPFIEGILSIFWGVRHPIRLKIQDEKQIPSFVTLKSTENVGFFPCKRGMTRWGEFDDLHHISGDTLKSAEEQPDLEQSYPCYESHTLKSRREQELDCATLPRTSSDAAAVRRRTKLPTITRTEVETHRFSINGHFYNHETSVFTPAFGSETKIRINSQMRTRQVIEQLLRKFKIENSPREFALYVIHASGEKKQLRSGDVPLLHRLLQGPSEKVAKFFLMDGDVEEISSDVAQYISFHLPFLESILNRIDEEEHQEIQQTVARKCQSDFTSPGDAVGYLKASFQIVPISIIRAKTVGNPYKEILKCRILTDKNRLGMMLHDVADLVTGQAASKVEEYVLLKDYERASTTFGNYSKGHKQSAHMKWKCLCSGCLLGVQFLSPAARTGAAQAAFSPLQGKGQQPACGRM</sequence>
<name>A0A3M0KK52_HIRRU</name>
<feature type="region of interest" description="Disordered" evidence="1">
    <location>
        <begin position="40"/>
        <end position="89"/>
    </location>
</feature>
<dbReference type="Pfam" id="PF16517">
    <property type="entry name" value="Nore1-SARAH"/>
    <property type="match status" value="1"/>
</dbReference>
<dbReference type="InterPro" id="IPR029071">
    <property type="entry name" value="Ubiquitin-like_domsf"/>
</dbReference>
<dbReference type="GO" id="GO:0007165">
    <property type="term" value="P:signal transduction"/>
    <property type="evidence" value="ECO:0007669"/>
    <property type="project" value="InterPro"/>
</dbReference>
<proteinExistence type="predicted"/>
<accession>A0A3M0KK52</accession>
<dbReference type="InterPro" id="IPR000159">
    <property type="entry name" value="RA_dom"/>
</dbReference>
<dbReference type="SUPFAM" id="SSF54236">
    <property type="entry name" value="Ubiquitin-like"/>
    <property type="match status" value="1"/>
</dbReference>
<gene>
    <name evidence="3" type="ORF">DUI87_08705</name>
</gene>
<comment type="caution">
    <text evidence="3">The sequence shown here is derived from an EMBL/GenBank/DDBJ whole genome shotgun (WGS) entry which is preliminary data.</text>
</comment>
<organism evidence="3 4">
    <name type="scientific">Hirundo rustica rustica</name>
    <dbReference type="NCBI Taxonomy" id="333673"/>
    <lineage>
        <taxon>Eukaryota</taxon>
        <taxon>Metazoa</taxon>
        <taxon>Chordata</taxon>
        <taxon>Craniata</taxon>
        <taxon>Vertebrata</taxon>
        <taxon>Euteleostomi</taxon>
        <taxon>Archelosauria</taxon>
        <taxon>Archosauria</taxon>
        <taxon>Dinosauria</taxon>
        <taxon>Saurischia</taxon>
        <taxon>Theropoda</taxon>
        <taxon>Coelurosauria</taxon>
        <taxon>Aves</taxon>
        <taxon>Neognathae</taxon>
        <taxon>Neoaves</taxon>
        <taxon>Telluraves</taxon>
        <taxon>Australaves</taxon>
        <taxon>Passeriformes</taxon>
        <taxon>Sylvioidea</taxon>
        <taxon>Hirundinidae</taxon>
        <taxon>Hirundo</taxon>
    </lineage>
</organism>
<dbReference type="OrthoDB" id="9976881at2759"/>
<protein>
    <recommendedName>
        <fullName evidence="2">Ras-associating domain-containing protein</fullName>
    </recommendedName>
</protein>